<evidence type="ECO:0000313" key="3">
    <source>
        <dbReference type="EMBL" id="NGN67354.1"/>
    </source>
</evidence>
<proteinExistence type="predicted"/>
<dbReference type="InterPro" id="IPR016032">
    <property type="entry name" value="Sig_transdc_resp-reg_C-effctor"/>
</dbReference>
<feature type="domain" description="HTH luxR-type" evidence="2">
    <location>
        <begin position="589"/>
        <end position="654"/>
    </location>
</feature>
<dbReference type="Pfam" id="PF00196">
    <property type="entry name" value="GerE"/>
    <property type="match status" value="1"/>
</dbReference>
<evidence type="ECO:0000259" key="2">
    <source>
        <dbReference type="PROSITE" id="PS50043"/>
    </source>
</evidence>
<dbReference type="InterPro" id="IPR036388">
    <property type="entry name" value="WH-like_DNA-bd_sf"/>
</dbReference>
<dbReference type="RefSeq" id="WP_165240650.1">
    <property type="nucleotide sequence ID" value="NZ_JAAKZV010000138.1"/>
</dbReference>
<dbReference type="SMART" id="SM00421">
    <property type="entry name" value="HTH_LUXR"/>
    <property type="match status" value="1"/>
</dbReference>
<dbReference type="InterPro" id="IPR000792">
    <property type="entry name" value="Tscrpt_reg_LuxR_C"/>
</dbReference>
<keyword evidence="4" id="KW-1185">Reference proteome</keyword>
<dbReference type="PANTHER" id="PTHR43214:SF43">
    <property type="entry name" value="TWO-COMPONENT RESPONSE REGULATOR"/>
    <property type="match status" value="1"/>
</dbReference>
<keyword evidence="1" id="KW-0238">DNA-binding</keyword>
<accession>A0A6G4U598</accession>
<organism evidence="3 4">
    <name type="scientific">Streptomyces coryli</name>
    <dbReference type="NCBI Taxonomy" id="1128680"/>
    <lineage>
        <taxon>Bacteria</taxon>
        <taxon>Bacillati</taxon>
        <taxon>Actinomycetota</taxon>
        <taxon>Actinomycetes</taxon>
        <taxon>Kitasatosporales</taxon>
        <taxon>Streptomycetaceae</taxon>
        <taxon>Streptomyces</taxon>
    </lineage>
</organism>
<dbReference type="InterPro" id="IPR039420">
    <property type="entry name" value="WalR-like"/>
</dbReference>
<dbReference type="GO" id="GO:0003677">
    <property type="term" value="F:DNA binding"/>
    <property type="evidence" value="ECO:0007669"/>
    <property type="project" value="UniProtKB-KW"/>
</dbReference>
<feature type="non-terminal residue" evidence="3">
    <location>
        <position position="1"/>
    </location>
</feature>
<gene>
    <name evidence="3" type="ORF">G5C51_26050</name>
</gene>
<dbReference type="GO" id="GO:0006355">
    <property type="term" value="P:regulation of DNA-templated transcription"/>
    <property type="evidence" value="ECO:0007669"/>
    <property type="project" value="InterPro"/>
</dbReference>
<dbReference type="Gene3D" id="1.25.40.10">
    <property type="entry name" value="Tetratricopeptide repeat domain"/>
    <property type="match status" value="1"/>
</dbReference>
<dbReference type="SUPFAM" id="SSF46894">
    <property type="entry name" value="C-terminal effector domain of the bipartite response regulators"/>
    <property type="match status" value="1"/>
</dbReference>
<comment type="caution">
    <text evidence="3">The sequence shown here is derived from an EMBL/GenBank/DDBJ whole genome shotgun (WGS) entry which is preliminary data.</text>
</comment>
<sequence length="654" mass="68654">PPAEALVSAAAVLGTHSQLDVAAALAGQSDPLPALGEAAAAGLLTERAGDPVVRFPHPLVHAAVYQRLTPARRARLHLRAADLATAEPQALRHRARAATGPDPELARDLAALGRRRAAAGEWADAASHLDAAARLTADRAAHEQLAIEALESALLAGDVPDVGEAARQVQDFADSPWRSYLLGRLLLYDPERAEALLRDAWHRTDARAEPELAARIAGQFAALAGVSIRGADMAEWADLALELAPEAPHTTATDMIHYLGLSGRAMCGRAAEALAGLAGLPDPAAADARELEQLLGRGTLREVTGDLTGAVRDLTGVLAACHGRAASFRVVAATALASAEYQAGRWDDALAHSDLALSLAADTDQPHVALYDHLLRSMTLSARGDFTAAAEHVRTIEQYTVLGHAAPLRWAALAAGYLARARGDPEGAAAALSPLCDPGGEDRYDEPGQIPWPDLLTEARAQLGDFTGAELALTPYERLAAERAHPGAQLLAARARGVLEAARGDAPAAEEAFAAGHAFAARAESPLDRALLHLAHGSFLRRTGKRTRAATELRASRALLSRLGAHPDLTRCERELSACGLPSAPAPAGRMAADLLTPQELAVARAVASGLTNRQVARELVISVKTVEYHLGRLYPKLGVESRTQLATRLAAHG</sequence>
<dbReference type="EMBL" id="JAAKZV010000138">
    <property type="protein sequence ID" value="NGN67354.1"/>
    <property type="molecule type" value="Genomic_DNA"/>
</dbReference>
<dbReference type="AlphaFoldDB" id="A0A6G4U598"/>
<dbReference type="PRINTS" id="PR00038">
    <property type="entry name" value="HTHLUXR"/>
</dbReference>
<dbReference type="CDD" id="cd06170">
    <property type="entry name" value="LuxR_C_like"/>
    <property type="match status" value="1"/>
</dbReference>
<dbReference type="InterPro" id="IPR011990">
    <property type="entry name" value="TPR-like_helical_dom_sf"/>
</dbReference>
<reference evidence="3 4" key="1">
    <citation type="submission" date="2020-02" db="EMBL/GenBank/DDBJ databases">
        <title>Whole-genome analyses of novel actinobacteria.</title>
        <authorList>
            <person name="Sahin N."/>
        </authorList>
    </citation>
    <scope>NUCLEOTIDE SEQUENCE [LARGE SCALE GENOMIC DNA]</scope>
    <source>
        <strain evidence="3 4">A7024</strain>
    </source>
</reference>
<dbReference type="PANTHER" id="PTHR43214">
    <property type="entry name" value="TWO-COMPONENT RESPONSE REGULATOR"/>
    <property type="match status" value="1"/>
</dbReference>
<dbReference type="Proteomes" id="UP000481583">
    <property type="component" value="Unassembled WGS sequence"/>
</dbReference>
<dbReference type="Gene3D" id="1.10.10.10">
    <property type="entry name" value="Winged helix-like DNA-binding domain superfamily/Winged helix DNA-binding domain"/>
    <property type="match status" value="1"/>
</dbReference>
<dbReference type="SUPFAM" id="SSF48452">
    <property type="entry name" value="TPR-like"/>
    <property type="match status" value="1"/>
</dbReference>
<evidence type="ECO:0000313" key="4">
    <source>
        <dbReference type="Proteomes" id="UP000481583"/>
    </source>
</evidence>
<evidence type="ECO:0000256" key="1">
    <source>
        <dbReference type="ARBA" id="ARBA00023125"/>
    </source>
</evidence>
<dbReference type="PROSITE" id="PS00622">
    <property type="entry name" value="HTH_LUXR_1"/>
    <property type="match status" value="1"/>
</dbReference>
<dbReference type="PROSITE" id="PS50043">
    <property type="entry name" value="HTH_LUXR_2"/>
    <property type="match status" value="1"/>
</dbReference>
<protein>
    <submittedName>
        <fullName evidence="3">Helix-turn-helix transcriptional regulator</fullName>
    </submittedName>
</protein>
<name>A0A6G4U598_9ACTN</name>